<organism evidence="3 4">
    <name type="scientific">Lignipirellula cremea</name>
    <dbReference type="NCBI Taxonomy" id="2528010"/>
    <lineage>
        <taxon>Bacteria</taxon>
        <taxon>Pseudomonadati</taxon>
        <taxon>Planctomycetota</taxon>
        <taxon>Planctomycetia</taxon>
        <taxon>Pirellulales</taxon>
        <taxon>Pirellulaceae</taxon>
        <taxon>Lignipirellula</taxon>
    </lineage>
</organism>
<dbReference type="EMBL" id="CP036433">
    <property type="protein sequence ID" value="QDU96656.1"/>
    <property type="molecule type" value="Genomic_DNA"/>
</dbReference>
<feature type="transmembrane region" description="Helical" evidence="2">
    <location>
        <begin position="155"/>
        <end position="183"/>
    </location>
</feature>
<dbReference type="RefSeq" id="WP_145055270.1">
    <property type="nucleotide sequence ID" value="NZ_CP036433.1"/>
</dbReference>
<feature type="compositionally biased region" description="Low complexity" evidence="1">
    <location>
        <begin position="242"/>
        <end position="278"/>
    </location>
</feature>
<feature type="compositionally biased region" description="Low complexity" evidence="1">
    <location>
        <begin position="114"/>
        <end position="133"/>
    </location>
</feature>
<keyword evidence="2" id="KW-0812">Transmembrane</keyword>
<evidence type="ECO:0000256" key="2">
    <source>
        <dbReference type="SAM" id="Phobius"/>
    </source>
</evidence>
<keyword evidence="2" id="KW-0472">Membrane</keyword>
<keyword evidence="4" id="KW-1185">Reference proteome</keyword>
<name>A0A518DXS7_9BACT</name>
<sequence>MTPPNPSKRSVSADKESIFSSDPAPSTPKPPAAKAPAAKAPAGKAPAAKAPPAKAPAAKAPPAKAPAAKAPAPRVKESPVAEAPAPAAKAPPPRKSSRPQPAAASGGFDDLDEAAAMADAADPLASDPLAAGPETHDSEVAPASDDAKPKKSPNWLLIGGIVGGVAAAMIFAGCGATMAIFFLGGNRQPEIVAVVDPAAEKPAEGEETSQPADGEEADDDKPAEGDEGAVPAEGDADNPDTDPMAADPSIAADPADPDAVASVDPAAADPMPTDTQPADPKPADPKTPAEPATPEPAKPEPKPTPPKAPPKPPNPFRSLKPAVDLVASAADGKVDLGQVLLNKDEVLFVRLYGGDHAAGNEPVKFEMVDVAGETHTWQITAKESKNLPGGEGVVAHVKLVEKDLVFSWTDLAATEPASRTLRNCQLDLTTRSGAQKLFLRTPGTVEPLLVQLSKPTMKVDFSIEDLPDPKMVVIEVIPPAAPLAPNSFQDQQAGLSDGRAIMMKVGEPGRETLIFEFEPEVRRDTISVTGKALYQLAGMPKPVPFQAKAVSGMANGAGQQMNQLLQLKVQADKNKNNPQAKAFLANYDNQLAQLQQATAQVQELVAVSSKLMPATVKRGENAGGGGEAPVRFRVIYKYTPEDGFGSYDLILAE</sequence>
<proteinExistence type="predicted"/>
<protein>
    <submittedName>
        <fullName evidence="3">Uncharacterized protein</fullName>
    </submittedName>
</protein>
<evidence type="ECO:0000313" key="3">
    <source>
        <dbReference type="EMBL" id="QDU96656.1"/>
    </source>
</evidence>
<feature type="region of interest" description="Disordered" evidence="1">
    <location>
        <begin position="199"/>
        <end position="319"/>
    </location>
</feature>
<feature type="region of interest" description="Disordered" evidence="1">
    <location>
        <begin position="1"/>
        <end position="155"/>
    </location>
</feature>
<accession>A0A518DXS7</accession>
<dbReference type="Proteomes" id="UP000317648">
    <property type="component" value="Chromosome"/>
</dbReference>
<gene>
    <name evidence="3" type="ORF">Pla8534_44770</name>
</gene>
<evidence type="ECO:0000313" key="4">
    <source>
        <dbReference type="Proteomes" id="UP000317648"/>
    </source>
</evidence>
<keyword evidence="2" id="KW-1133">Transmembrane helix</keyword>
<feature type="compositionally biased region" description="Basic and acidic residues" evidence="1">
    <location>
        <begin position="134"/>
        <end position="149"/>
    </location>
</feature>
<evidence type="ECO:0000256" key="1">
    <source>
        <dbReference type="SAM" id="MobiDB-lite"/>
    </source>
</evidence>
<dbReference type="KEGG" id="lcre:Pla8534_44770"/>
<reference evidence="3 4" key="1">
    <citation type="submission" date="2019-02" db="EMBL/GenBank/DDBJ databases">
        <title>Deep-cultivation of Planctomycetes and their phenomic and genomic characterization uncovers novel biology.</title>
        <authorList>
            <person name="Wiegand S."/>
            <person name="Jogler M."/>
            <person name="Boedeker C."/>
            <person name="Pinto D."/>
            <person name="Vollmers J."/>
            <person name="Rivas-Marin E."/>
            <person name="Kohn T."/>
            <person name="Peeters S.H."/>
            <person name="Heuer A."/>
            <person name="Rast P."/>
            <person name="Oberbeckmann S."/>
            <person name="Bunk B."/>
            <person name="Jeske O."/>
            <person name="Meyerdierks A."/>
            <person name="Storesund J.E."/>
            <person name="Kallscheuer N."/>
            <person name="Luecker S."/>
            <person name="Lage O.M."/>
            <person name="Pohl T."/>
            <person name="Merkel B.J."/>
            <person name="Hornburger P."/>
            <person name="Mueller R.-W."/>
            <person name="Bruemmer F."/>
            <person name="Labrenz M."/>
            <person name="Spormann A.M."/>
            <person name="Op den Camp H."/>
            <person name="Overmann J."/>
            <person name="Amann R."/>
            <person name="Jetten M.S.M."/>
            <person name="Mascher T."/>
            <person name="Medema M.H."/>
            <person name="Devos D.P."/>
            <person name="Kaster A.-K."/>
            <person name="Ovreas L."/>
            <person name="Rohde M."/>
            <person name="Galperin M.Y."/>
            <person name="Jogler C."/>
        </authorList>
    </citation>
    <scope>NUCLEOTIDE SEQUENCE [LARGE SCALE GENOMIC DNA]</scope>
    <source>
        <strain evidence="3 4">Pla85_3_4</strain>
    </source>
</reference>
<dbReference type="AlphaFoldDB" id="A0A518DXS7"/>
<feature type="compositionally biased region" description="Acidic residues" evidence="1">
    <location>
        <begin position="213"/>
        <end position="227"/>
    </location>
</feature>
<feature type="compositionally biased region" description="Pro residues" evidence="1">
    <location>
        <begin position="291"/>
        <end position="315"/>
    </location>
</feature>
<feature type="compositionally biased region" description="Low complexity" evidence="1">
    <location>
        <begin position="34"/>
        <end position="73"/>
    </location>
</feature>